<gene>
    <name evidence="6" type="ORF">NP493_512g00005</name>
</gene>
<evidence type="ECO:0000313" key="6">
    <source>
        <dbReference type="EMBL" id="KAK2179115.1"/>
    </source>
</evidence>
<dbReference type="InterPro" id="IPR052612">
    <property type="entry name" value="ANP_Clearance_Receptor"/>
</dbReference>
<dbReference type="PANTHER" id="PTHR44755">
    <property type="entry name" value="NATRIURETIC PEPTIDE RECEPTOR 3-RELATED"/>
    <property type="match status" value="1"/>
</dbReference>
<accession>A0AAD9KY99</accession>
<dbReference type="Proteomes" id="UP001209878">
    <property type="component" value="Unassembled WGS sequence"/>
</dbReference>
<dbReference type="InterPro" id="IPR028082">
    <property type="entry name" value="Peripla_BP_I"/>
</dbReference>
<dbReference type="Gene3D" id="3.40.50.2300">
    <property type="match status" value="1"/>
</dbReference>
<organism evidence="6 7">
    <name type="scientific">Ridgeia piscesae</name>
    <name type="common">Tubeworm</name>
    <dbReference type="NCBI Taxonomy" id="27915"/>
    <lineage>
        <taxon>Eukaryota</taxon>
        <taxon>Metazoa</taxon>
        <taxon>Spiralia</taxon>
        <taxon>Lophotrochozoa</taxon>
        <taxon>Annelida</taxon>
        <taxon>Polychaeta</taxon>
        <taxon>Sedentaria</taxon>
        <taxon>Canalipalpata</taxon>
        <taxon>Sabellida</taxon>
        <taxon>Siboglinidae</taxon>
        <taxon>Ridgeia</taxon>
    </lineage>
</organism>
<reference evidence="6" key="1">
    <citation type="journal article" date="2023" name="Mol. Biol. Evol.">
        <title>Third-Generation Sequencing Reveals the Adaptive Role of the Epigenome in Three Deep-Sea Polychaetes.</title>
        <authorList>
            <person name="Perez M."/>
            <person name="Aroh O."/>
            <person name="Sun Y."/>
            <person name="Lan Y."/>
            <person name="Juniper S.K."/>
            <person name="Young C.R."/>
            <person name="Angers B."/>
            <person name="Qian P.Y."/>
        </authorList>
    </citation>
    <scope>NUCLEOTIDE SEQUENCE</scope>
    <source>
        <strain evidence="6">R07B-5</strain>
    </source>
</reference>
<evidence type="ECO:0000259" key="5">
    <source>
        <dbReference type="Pfam" id="PF01094"/>
    </source>
</evidence>
<proteinExistence type="predicted"/>
<name>A0AAD9KY99_RIDPI</name>
<dbReference type="InterPro" id="IPR001828">
    <property type="entry name" value="ANF_lig-bd_rcpt"/>
</dbReference>
<keyword evidence="2" id="KW-0812">Transmembrane</keyword>
<evidence type="ECO:0000256" key="3">
    <source>
        <dbReference type="ARBA" id="ARBA00022989"/>
    </source>
</evidence>
<dbReference type="GO" id="GO:0016020">
    <property type="term" value="C:membrane"/>
    <property type="evidence" value="ECO:0007669"/>
    <property type="project" value="UniProtKB-SubCell"/>
</dbReference>
<dbReference type="GO" id="GO:0038023">
    <property type="term" value="F:signaling receptor activity"/>
    <property type="evidence" value="ECO:0007669"/>
    <property type="project" value="TreeGrafter"/>
</dbReference>
<dbReference type="EMBL" id="JAODUO010000512">
    <property type="protein sequence ID" value="KAK2179115.1"/>
    <property type="molecule type" value="Genomic_DNA"/>
</dbReference>
<evidence type="ECO:0000313" key="7">
    <source>
        <dbReference type="Proteomes" id="UP001209878"/>
    </source>
</evidence>
<keyword evidence="7" id="KW-1185">Reference proteome</keyword>
<evidence type="ECO:0000256" key="1">
    <source>
        <dbReference type="ARBA" id="ARBA00004370"/>
    </source>
</evidence>
<comment type="caution">
    <text evidence="6">The sequence shown here is derived from an EMBL/GenBank/DDBJ whole genome shotgun (WGS) entry which is preliminary data.</text>
</comment>
<keyword evidence="3" id="KW-1133">Transmembrane helix</keyword>
<dbReference type="SUPFAM" id="SSF53822">
    <property type="entry name" value="Periplasmic binding protein-like I"/>
    <property type="match status" value="1"/>
</dbReference>
<evidence type="ECO:0000256" key="2">
    <source>
        <dbReference type="ARBA" id="ARBA00022692"/>
    </source>
</evidence>
<dbReference type="AlphaFoldDB" id="A0AAD9KY99"/>
<dbReference type="Pfam" id="PF01094">
    <property type="entry name" value="ANF_receptor"/>
    <property type="match status" value="1"/>
</dbReference>
<dbReference type="GO" id="GO:0007165">
    <property type="term" value="P:signal transduction"/>
    <property type="evidence" value="ECO:0007669"/>
    <property type="project" value="TreeGrafter"/>
</dbReference>
<dbReference type="PANTHER" id="PTHR44755:SF11">
    <property type="entry name" value="ATRIAL NATRIURETIC PEPTIDE RECEPTOR 3 ISOFORM X1"/>
    <property type="match status" value="1"/>
</dbReference>
<keyword evidence="4" id="KW-0472">Membrane</keyword>
<feature type="domain" description="Receptor ligand binding region" evidence="5">
    <location>
        <begin position="125"/>
        <end position="238"/>
    </location>
</feature>
<comment type="subcellular location">
    <subcellularLocation>
        <location evidence="1">Membrane</location>
    </subcellularLocation>
</comment>
<sequence length="327" mass="36820">MLGRRRSLSLDSPANAVKVTQGFATFYDMGKLTTSRIIKCLGVSIRMHPDHKQMTWAGASKMQSALLFLVTFMYHVTPTPAPSQTPPSNHVNIAVLLPRMTARRFAIERVQPAISMALANLEAREAINAAFNFYLRRRVHVFLGPCCDYAAAPVARQIRYWNLPMLTAGAMAGDFGTSKKDHYPLLTRVGPDFNSLAKFLLQMLDHYNFRRVKLIYNPFGQTDIVEKFCHLAADSLHRTMMRRGKNLTQDYYKFINVGDMQRKLTTEIGNTFSSGRYYGSRHSLEGGVMDGILLHYSPTCRTCVSGQSMYCVGSGGWRQDTDPVSPR</sequence>
<protein>
    <recommendedName>
        <fullName evidence="5">Receptor ligand binding region domain-containing protein</fullName>
    </recommendedName>
</protein>
<dbReference type="GO" id="GO:0017046">
    <property type="term" value="F:peptide hormone binding"/>
    <property type="evidence" value="ECO:0007669"/>
    <property type="project" value="TreeGrafter"/>
</dbReference>
<evidence type="ECO:0000256" key="4">
    <source>
        <dbReference type="ARBA" id="ARBA00023136"/>
    </source>
</evidence>